<protein>
    <recommendedName>
        <fullName evidence="2">TIGR04076 family protein</fullName>
    </recommendedName>
</protein>
<gene>
    <name evidence="1" type="ORF">S03H2_39161</name>
</gene>
<accession>X1FQ45</accession>
<reference evidence="1" key="1">
    <citation type="journal article" date="2014" name="Front. Microbiol.">
        <title>High frequency of phylogenetically diverse reductive dehalogenase-homologous genes in deep subseafloor sedimentary metagenomes.</title>
        <authorList>
            <person name="Kawai M."/>
            <person name="Futagami T."/>
            <person name="Toyoda A."/>
            <person name="Takaki Y."/>
            <person name="Nishi S."/>
            <person name="Hori S."/>
            <person name="Arai W."/>
            <person name="Tsubouchi T."/>
            <person name="Morono Y."/>
            <person name="Uchiyama I."/>
            <person name="Ito T."/>
            <person name="Fujiyama A."/>
            <person name="Inagaki F."/>
            <person name="Takami H."/>
        </authorList>
    </citation>
    <scope>NUCLEOTIDE SEQUENCE</scope>
    <source>
        <strain evidence="1">Expedition CK06-06</strain>
    </source>
</reference>
<sequence>MAKVKITVVKRCNCNDLFPENPPVGYDDEMLGGPQCPKFKDGQEFIVDTANIDDMPEGFCSWAFSDIQRNIFHLLFGGQCPWAIPQTATLHCCTDGWRPVIFKIERIED</sequence>
<comment type="caution">
    <text evidence="1">The sequence shown here is derived from an EMBL/GenBank/DDBJ whole genome shotgun (WGS) entry which is preliminary data.</text>
</comment>
<dbReference type="NCBIfam" id="TIGR04076">
    <property type="entry name" value="TIGR04076 family protein"/>
    <property type="match status" value="1"/>
</dbReference>
<evidence type="ECO:0000313" key="1">
    <source>
        <dbReference type="EMBL" id="GAH47806.1"/>
    </source>
</evidence>
<organism evidence="1">
    <name type="scientific">marine sediment metagenome</name>
    <dbReference type="NCBI Taxonomy" id="412755"/>
    <lineage>
        <taxon>unclassified sequences</taxon>
        <taxon>metagenomes</taxon>
        <taxon>ecological metagenomes</taxon>
    </lineage>
</organism>
<evidence type="ECO:0008006" key="2">
    <source>
        <dbReference type="Google" id="ProtNLM"/>
    </source>
</evidence>
<dbReference type="EMBL" id="BARU01024191">
    <property type="protein sequence ID" value="GAH47806.1"/>
    <property type="molecule type" value="Genomic_DNA"/>
</dbReference>
<name>X1FQ45_9ZZZZ</name>
<dbReference type="AlphaFoldDB" id="X1FQ45"/>
<dbReference type="InterPro" id="IPR023811">
    <property type="entry name" value="CHP04076"/>
</dbReference>
<proteinExistence type="predicted"/>